<dbReference type="GeneID" id="87844585"/>
<feature type="region of interest" description="Disordered" evidence="3">
    <location>
        <begin position="236"/>
        <end position="262"/>
    </location>
</feature>
<keyword evidence="2" id="KW-0408">Iron</keyword>
<dbReference type="RefSeq" id="XP_062656472.1">
    <property type="nucleotide sequence ID" value="XM_062807637.1"/>
</dbReference>
<dbReference type="InterPro" id="IPR015915">
    <property type="entry name" value="Kelch-typ_b-propeller"/>
</dbReference>
<accession>A0AAE0HAG6</accession>
<dbReference type="Gene3D" id="2.120.10.80">
    <property type="entry name" value="Kelch-type beta propeller"/>
    <property type="match status" value="2"/>
</dbReference>
<evidence type="ECO:0000256" key="2">
    <source>
        <dbReference type="ARBA" id="ARBA00023004"/>
    </source>
</evidence>
<evidence type="ECO:0008006" key="6">
    <source>
        <dbReference type="Google" id="ProtNLM"/>
    </source>
</evidence>
<organism evidence="4 5">
    <name type="scientific">Chaetomium fimeti</name>
    <dbReference type="NCBI Taxonomy" id="1854472"/>
    <lineage>
        <taxon>Eukaryota</taxon>
        <taxon>Fungi</taxon>
        <taxon>Dikarya</taxon>
        <taxon>Ascomycota</taxon>
        <taxon>Pezizomycotina</taxon>
        <taxon>Sordariomycetes</taxon>
        <taxon>Sordariomycetidae</taxon>
        <taxon>Sordariales</taxon>
        <taxon>Chaetomiaceae</taxon>
        <taxon>Chaetomium</taxon>
    </lineage>
</organism>
<dbReference type="AlphaFoldDB" id="A0AAE0HAG6"/>
<reference evidence="4" key="2">
    <citation type="submission" date="2023-06" db="EMBL/GenBank/DDBJ databases">
        <authorList>
            <consortium name="Lawrence Berkeley National Laboratory"/>
            <person name="Haridas S."/>
            <person name="Hensen N."/>
            <person name="Bonometti L."/>
            <person name="Westerberg I."/>
            <person name="Brannstrom I.O."/>
            <person name="Guillou S."/>
            <person name="Cros-Aarteil S."/>
            <person name="Calhoun S."/>
            <person name="Kuo A."/>
            <person name="Mondo S."/>
            <person name="Pangilinan J."/>
            <person name="Riley R."/>
            <person name="Labutti K."/>
            <person name="Andreopoulos B."/>
            <person name="Lipzen A."/>
            <person name="Chen C."/>
            <person name="Yanf M."/>
            <person name="Daum C."/>
            <person name="Ng V."/>
            <person name="Clum A."/>
            <person name="Steindorff A."/>
            <person name="Ohm R."/>
            <person name="Martin F."/>
            <person name="Silar P."/>
            <person name="Natvig D."/>
            <person name="Lalanne C."/>
            <person name="Gautier V."/>
            <person name="Ament-Velasquez S.L."/>
            <person name="Kruys A."/>
            <person name="Hutchinson M.I."/>
            <person name="Powell A.J."/>
            <person name="Barry K."/>
            <person name="Miller A.N."/>
            <person name="Grigoriev I.V."/>
            <person name="Debuchy R."/>
            <person name="Gladieux P."/>
            <person name="Thoren M.H."/>
            <person name="Johannesson H."/>
        </authorList>
    </citation>
    <scope>NUCLEOTIDE SEQUENCE</scope>
    <source>
        <strain evidence="4">CBS 168.71</strain>
    </source>
</reference>
<evidence type="ECO:0000256" key="3">
    <source>
        <dbReference type="SAM" id="MobiDB-lite"/>
    </source>
</evidence>
<evidence type="ECO:0000256" key="1">
    <source>
        <dbReference type="ARBA" id="ARBA00022737"/>
    </source>
</evidence>
<protein>
    <recommendedName>
        <fullName evidence="6">Galactose oxidase</fullName>
    </recommendedName>
</protein>
<keyword evidence="5" id="KW-1185">Reference proteome</keyword>
<feature type="compositionally biased region" description="Gly residues" evidence="3">
    <location>
        <begin position="241"/>
        <end position="252"/>
    </location>
</feature>
<evidence type="ECO:0000313" key="5">
    <source>
        <dbReference type="Proteomes" id="UP001278766"/>
    </source>
</evidence>
<proteinExistence type="predicted"/>
<dbReference type="GO" id="GO:0019760">
    <property type="term" value="P:glucosinolate metabolic process"/>
    <property type="evidence" value="ECO:0007669"/>
    <property type="project" value="UniProtKB-ARBA"/>
</dbReference>
<comment type="caution">
    <text evidence="4">The sequence shown here is derived from an EMBL/GenBank/DDBJ whole genome shotgun (WGS) entry which is preliminary data.</text>
</comment>
<dbReference type="SUPFAM" id="SSF117281">
    <property type="entry name" value="Kelch motif"/>
    <property type="match status" value="1"/>
</dbReference>
<dbReference type="Proteomes" id="UP001278766">
    <property type="component" value="Unassembled WGS sequence"/>
</dbReference>
<gene>
    <name evidence="4" type="ORF">B0H64DRAFT_464794</name>
</gene>
<dbReference type="PANTHER" id="PTHR47435:SF10">
    <property type="entry name" value="TIP ELONGATION ABERRANT PROTEIN 3"/>
    <property type="match status" value="1"/>
</dbReference>
<keyword evidence="1" id="KW-0677">Repeat</keyword>
<dbReference type="PANTHER" id="PTHR47435">
    <property type="entry name" value="KELCH REPEAT PROTEIN (AFU_ORTHOLOGUE AFUA_5G12780)"/>
    <property type="match status" value="1"/>
</dbReference>
<name>A0AAE0HAG6_9PEZI</name>
<reference evidence="4" key="1">
    <citation type="journal article" date="2023" name="Mol. Phylogenet. Evol.">
        <title>Genome-scale phylogeny and comparative genomics of the fungal order Sordariales.</title>
        <authorList>
            <person name="Hensen N."/>
            <person name="Bonometti L."/>
            <person name="Westerberg I."/>
            <person name="Brannstrom I.O."/>
            <person name="Guillou S."/>
            <person name="Cros-Aarteil S."/>
            <person name="Calhoun S."/>
            <person name="Haridas S."/>
            <person name="Kuo A."/>
            <person name="Mondo S."/>
            <person name="Pangilinan J."/>
            <person name="Riley R."/>
            <person name="LaButti K."/>
            <person name="Andreopoulos B."/>
            <person name="Lipzen A."/>
            <person name="Chen C."/>
            <person name="Yan M."/>
            <person name="Daum C."/>
            <person name="Ng V."/>
            <person name="Clum A."/>
            <person name="Steindorff A."/>
            <person name="Ohm R.A."/>
            <person name="Martin F."/>
            <person name="Silar P."/>
            <person name="Natvig D.O."/>
            <person name="Lalanne C."/>
            <person name="Gautier V."/>
            <person name="Ament-Velasquez S.L."/>
            <person name="Kruys A."/>
            <person name="Hutchinson M.I."/>
            <person name="Powell A.J."/>
            <person name="Barry K."/>
            <person name="Miller A.N."/>
            <person name="Grigoriev I.V."/>
            <person name="Debuchy R."/>
            <person name="Gladieux P."/>
            <person name="Hiltunen Thoren M."/>
            <person name="Johannesson H."/>
        </authorList>
    </citation>
    <scope>NUCLEOTIDE SEQUENCE</scope>
    <source>
        <strain evidence="4">CBS 168.71</strain>
    </source>
</reference>
<dbReference type="EMBL" id="JAUEPN010000006">
    <property type="protein sequence ID" value="KAK3292958.1"/>
    <property type="molecule type" value="Genomic_DNA"/>
</dbReference>
<feature type="compositionally biased region" description="Low complexity" evidence="3">
    <location>
        <begin position="94"/>
        <end position="124"/>
    </location>
</feature>
<sequence length="491" mass="51716">MAEVAAAAIAAEQVVATGVEAAAAVAIATPTLPLKIALTHLPNPAPEGSPHPALSRSHHTLTVLRNKAYIFGGLDPSRTLCPPGIHTITLPSQPTATDPASAAAAAPAPTTTTTANPTTDNITDNTTDYSTAYTCYPPFPLQDATTGETLLPTPRAGHAACARGDRYVLVHGGWGADGRAVEEGGCIWQWDCEGLSWGKLRGDSQLGVGAMRGRWGHWMFADDGGEEGFLVVVGGRTTGAPRGGDGGGGGGEGEGEGEGGEEGVEREAWMYDFHSMVWTALPRMPATPLAAAYAGGRVYIISQDGDGDVGLGGMVHYLDMKESALERAQPGALVWESVSFPANPLAPGPKPRAGGALVPLSTGHGRKYLVYLFGCSEEEEGAEREYFSDIWTLQLPTHGRSAAAIKDKIREKLPRTESGEFRWAEAEIVPTEQITGEGKMHPGPRGLFAADSCLNGQGVVMWGGTNAKREEEGDGWVLRLAHGYADNDRWE</sequence>
<feature type="region of interest" description="Disordered" evidence="3">
    <location>
        <begin position="91"/>
        <end position="124"/>
    </location>
</feature>
<feature type="compositionally biased region" description="Acidic residues" evidence="3">
    <location>
        <begin position="253"/>
        <end position="262"/>
    </location>
</feature>
<evidence type="ECO:0000313" key="4">
    <source>
        <dbReference type="EMBL" id="KAK3292958.1"/>
    </source>
</evidence>